<dbReference type="EMBL" id="JBJKBG010000011">
    <property type="protein sequence ID" value="KAL3715419.1"/>
    <property type="molecule type" value="Genomic_DNA"/>
</dbReference>
<evidence type="ECO:0000313" key="3">
    <source>
        <dbReference type="Proteomes" id="UP001634007"/>
    </source>
</evidence>
<protein>
    <submittedName>
        <fullName evidence="2">Uncharacterized protein</fullName>
    </submittedName>
</protein>
<dbReference type="InterPro" id="IPR025322">
    <property type="entry name" value="PADRE_dom"/>
</dbReference>
<dbReference type="AlphaFoldDB" id="A0ABD3IKE2"/>
<gene>
    <name evidence="2" type="ORF">ACJRO7_007194</name>
</gene>
<comment type="caution">
    <text evidence="2">The sequence shown here is derived from an EMBL/GenBank/DDBJ whole genome shotgun (WGS) entry which is preliminary data.</text>
</comment>
<feature type="compositionally biased region" description="Basic and acidic residues" evidence="1">
    <location>
        <begin position="170"/>
        <end position="180"/>
    </location>
</feature>
<reference evidence="2 3" key="1">
    <citation type="submission" date="2024-11" db="EMBL/GenBank/DDBJ databases">
        <title>Chromosome-level genome assembly of Eucalyptus globulus Labill. provides insights into its genome evolution.</title>
        <authorList>
            <person name="Li X."/>
        </authorList>
    </citation>
    <scope>NUCLEOTIDE SEQUENCE [LARGE SCALE GENOMIC DNA]</scope>
    <source>
        <strain evidence="2">CL2024</strain>
        <tissue evidence="2">Fresh tender leaves</tissue>
    </source>
</reference>
<feature type="region of interest" description="Disordered" evidence="1">
    <location>
        <begin position="95"/>
        <end position="238"/>
    </location>
</feature>
<name>A0ABD3IKE2_EUCGL</name>
<dbReference type="Proteomes" id="UP001634007">
    <property type="component" value="Unassembled WGS sequence"/>
</dbReference>
<proteinExistence type="predicted"/>
<accession>A0ABD3IKE2</accession>
<organism evidence="2 3">
    <name type="scientific">Eucalyptus globulus</name>
    <name type="common">Tasmanian blue gum</name>
    <dbReference type="NCBI Taxonomy" id="34317"/>
    <lineage>
        <taxon>Eukaryota</taxon>
        <taxon>Viridiplantae</taxon>
        <taxon>Streptophyta</taxon>
        <taxon>Embryophyta</taxon>
        <taxon>Tracheophyta</taxon>
        <taxon>Spermatophyta</taxon>
        <taxon>Magnoliopsida</taxon>
        <taxon>eudicotyledons</taxon>
        <taxon>Gunneridae</taxon>
        <taxon>Pentapetalae</taxon>
        <taxon>rosids</taxon>
        <taxon>malvids</taxon>
        <taxon>Myrtales</taxon>
        <taxon>Myrtaceae</taxon>
        <taxon>Myrtoideae</taxon>
        <taxon>Eucalypteae</taxon>
        <taxon>Eucalyptus</taxon>
    </lineage>
</organism>
<keyword evidence="3" id="KW-1185">Reference proteome</keyword>
<evidence type="ECO:0000256" key="1">
    <source>
        <dbReference type="SAM" id="MobiDB-lite"/>
    </source>
</evidence>
<sequence>MLHKLLKLHKPAPAAAEEEAAAASSSALKIVHAGGLVECYFMPVPAARIVERYPAFYVTRPEVFRRPWEAVVGPHETLALGEKYYLVPRRTVKKLRRGTRRPGRDDRSADLSASRSFHGGGAAGATRRGSDGDSSGSFVERGGGSGASAADYVKVSKRKSSTAKKHVRFRGIDEKPRKGPPEAAAGAAAERKHRKVVENARKGLQKKSQSGGEKRKDKVTPTWQPALASISEISGSDE</sequence>
<dbReference type="PANTHER" id="PTHR33052">
    <property type="entry name" value="DUF4228 DOMAIN PROTEIN-RELATED"/>
    <property type="match status" value="1"/>
</dbReference>
<dbReference type="Pfam" id="PF14009">
    <property type="entry name" value="PADRE"/>
    <property type="match status" value="1"/>
</dbReference>
<evidence type="ECO:0000313" key="2">
    <source>
        <dbReference type="EMBL" id="KAL3715419.1"/>
    </source>
</evidence>
<feature type="compositionally biased region" description="Basic residues" evidence="1">
    <location>
        <begin position="155"/>
        <end position="169"/>
    </location>
</feature>